<proteinExistence type="predicted"/>
<dbReference type="AlphaFoldDB" id="A0A8H6R4R6"/>
<sequence>MPMRTPWCRRRMMRGMAGLSGVEAGPADEAEELGGVEDEADVVEGGGHEAAAADHALFVLVFEGVFDREPAEEGAGGRDEEFQLGLAGGGGAFMLDWLDLRVALMGVGRYGHEVLAVFLVDSGGLRVQHKGDRQETLLDELPPETRKRCTHFDPFNLDYVSLRPERHVGMKGELTSWSRRCDYRGESAKHNLNG</sequence>
<organism evidence="1 2">
    <name type="scientific">Aspergillus felis</name>
    <dbReference type="NCBI Taxonomy" id="1287682"/>
    <lineage>
        <taxon>Eukaryota</taxon>
        <taxon>Fungi</taxon>
        <taxon>Dikarya</taxon>
        <taxon>Ascomycota</taxon>
        <taxon>Pezizomycotina</taxon>
        <taxon>Eurotiomycetes</taxon>
        <taxon>Eurotiomycetidae</taxon>
        <taxon>Eurotiales</taxon>
        <taxon>Aspergillaceae</taxon>
        <taxon>Aspergillus</taxon>
        <taxon>Aspergillus subgen. Fumigati</taxon>
    </lineage>
</organism>
<reference evidence="1" key="1">
    <citation type="submission" date="2020-06" db="EMBL/GenBank/DDBJ databases">
        <title>Draft genome sequences of strains closely related to Aspergillus parafelis and Aspergillus hiratsukae.</title>
        <authorList>
            <person name="Dos Santos R.A.C."/>
            <person name="Rivero-Menendez O."/>
            <person name="Steenwyk J.L."/>
            <person name="Mead M.E."/>
            <person name="Goldman G.H."/>
            <person name="Alastruey-Izquierdo A."/>
            <person name="Rokas A."/>
        </authorList>
    </citation>
    <scope>NUCLEOTIDE SEQUENCE</scope>
    <source>
        <strain evidence="1">CNM-CM7691</strain>
    </source>
</reference>
<comment type="caution">
    <text evidence="1">The sequence shown here is derived from an EMBL/GenBank/DDBJ whole genome shotgun (WGS) entry which is preliminary data.</text>
</comment>
<accession>A0A8H6R4R6</accession>
<dbReference type="EMBL" id="JACBAG010001696">
    <property type="protein sequence ID" value="KAF7183827.1"/>
    <property type="molecule type" value="Genomic_DNA"/>
</dbReference>
<evidence type="ECO:0000313" key="2">
    <source>
        <dbReference type="Proteomes" id="UP000641853"/>
    </source>
</evidence>
<name>A0A8H6R4R6_9EURO</name>
<gene>
    <name evidence="1" type="ORF">CNMCM7691_004249</name>
</gene>
<keyword evidence="2" id="KW-1185">Reference proteome</keyword>
<protein>
    <submittedName>
        <fullName evidence="1">Uncharacterized protein</fullName>
    </submittedName>
</protein>
<evidence type="ECO:0000313" key="1">
    <source>
        <dbReference type="EMBL" id="KAF7183827.1"/>
    </source>
</evidence>
<dbReference type="Proteomes" id="UP000641853">
    <property type="component" value="Unassembled WGS sequence"/>
</dbReference>